<gene>
    <name evidence="2" type="ORF">DQL93_04645</name>
    <name evidence="3" type="ORF">LOB85_02745</name>
</gene>
<dbReference type="SUPFAM" id="SSF55315">
    <property type="entry name" value="L30e-like"/>
    <property type="match status" value="1"/>
</dbReference>
<evidence type="ECO:0000313" key="3">
    <source>
        <dbReference type="EMBL" id="MCD5563075.1"/>
    </source>
</evidence>
<dbReference type="Proteomes" id="UP001200334">
    <property type="component" value="Unassembled WGS sequence"/>
</dbReference>
<dbReference type="EMBL" id="CP031023">
    <property type="protein sequence ID" value="AZA15913.1"/>
    <property type="molecule type" value="Genomic_DNA"/>
</dbReference>
<evidence type="ECO:0000259" key="1">
    <source>
        <dbReference type="Pfam" id="PF01248"/>
    </source>
</evidence>
<dbReference type="RefSeq" id="WP_002876720.1">
    <property type="nucleotide sequence ID" value="NZ_BJLK01000003.1"/>
</dbReference>
<reference evidence="3 4" key="2">
    <citation type="submission" date="2021-12" db="EMBL/GenBank/DDBJ databases">
        <title>Antimicrobial susceptibility of Lactobacillus delbrueckii subsp. lactis obtained from milk products and other habitats.</title>
        <authorList>
            <person name="Shani N."/>
        </authorList>
    </citation>
    <scope>NUCLEOTIDE SEQUENCE [LARGE SCALE GENOMIC DNA]</scope>
    <source>
        <strain evidence="3 4">FAM 21755</strain>
    </source>
</reference>
<dbReference type="GeneID" id="69669163"/>
<proteinExistence type="predicted"/>
<dbReference type="GO" id="GO:0005840">
    <property type="term" value="C:ribosome"/>
    <property type="evidence" value="ECO:0007669"/>
    <property type="project" value="UniProtKB-KW"/>
</dbReference>
<evidence type="ECO:0000313" key="4">
    <source>
        <dbReference type="Proteomes" id="UP001200334"/>
    </source>
</evidence>
<sequence>MLGLATRAGKTVSGTDIVLAKLKKGKLKCIIIANDLAENSRGKIEAAVKAHPTPLVDVFTEAELSQAVGKKRKVLALTDRGFAKTLLDKIKEGV</sequence>
<protein>
    <submittedName>
        <fullName evidence="2">50S ribosomal protein L7</fullName>
    </submittedName>
    <submittedName>
        <fullName evidence="3">Ribosomal L7Ae/L30e/S12e/Gadd45 family protein</fullName>
    </submittedName>
</protein>
<feature type="domain" description="Ribosomal protein eL8/eL30/eS12/Gadd45" evidence="1">
    <location>
        <begin position="3"/>
        <end position="83"/>
    </location>
</feature>
<dbReference type="EMBL" id="JAJNUY010000007">
    <property type="protein sequence ID" value="MCD5563075.1"/>
    <property type="molecule type" value="Genomic_DNA"/>
</dbReference>
<keyword evidence="2" id="KW-0687">Ribonucleoprotein</keyword>
<organism evidence="2">
    <name type="scientific">Lactobacillus delbrueckii subsp. lactis</name>
    <dbReference type="NCBI Taxonomy" id="29397"/>
    <lineage>
        <taxon>Bacteria</taxon>
        <taxon>Bacillati</taxon>
        <taxon>Bacillota</taxon>
        <taxon>Bacilli</taxon>
        <taxon>Lactobacillales</taxon>
        <taxon>Lactobacillaceae</taxon>
        <taxon>Lactobacillus</taxon>
    </lineage>
</organism>
<dbReference type="InterPro" id="IPR004038">
    <property type="entry name" value="Ribosomal_eL8/eL30/eS12/Gad45"/>
</dbReference>
<reference evidence="2" key="1">
    <citation type="submission" date="2018-07" db="EMBL/GenBank/DDBJ databases">
        <authorList>
            <person name="Somerville V."/>
        </authorList>
    </citation>
    <scope>NUCLEOTIDE SEQUENCE</scope>
    <source>
        <strain evidence="2">NWC_2_2</strain>
    </source>
</reference>
<dbReference type="InterPro" id="IPR029064">
    <property type="entry name" value="Ribosomal_eL30-like_sf"/>
</dbReference>
<evidence type="ECO:0000313" key="2">
    <source>
        <dbReference type="EMBL" id="AZA15913.1"/>
    </source>
</evidence>
<dbReference type="Pfam" id="PF01248">
    <property type="entry name" value="Ribosomal_L7Ae"/>
    <property type="match status" value="1"/>
</dbReference>
<dbReference type="Gene3D" id="3.30.1330.30">
    <property type="match status" value="1"/>
</dbReference>
<name>A0A061C3B3_LACDL</name>
<dbReference type="AlphaFoldDB" id="A0A061C3B3"/>
<keyword evidence="2" id="KW-0689">Ribosomal protein</keyword>
<accession>A0A061C3B3</accession>
<dbReference type="OrthoDB" id="9794863at2"/>